<protein>
    <submittedName>
        <fullName evidence="3">Uncharacterized protein</fullName>
    </submittedName>
</protein>
<evidence type="ECO:0000256" key="2">
    <source>
        <dbReference type="SAM" id="Phobius"/>
    </source>
</evidence>
<feature type="compositionally biased region" description="Low complexity" evidence="1">
    <location>
        <begin position="126"/>
        <end position="138"/>
    </location>
</feature>
<keyword evidence="2" id="KW-0472">Membrane</keyword>
<feature type="compositionally biased region" description="Polar residues" evidence="1">
    <location>
        <begin position="74"/>
        <end position="84"/>
    </location>
</feature>
<feature type="transmembrane region" description="Helical" evidence="2">
    <location>
        <begin position="297"/>
        <end position="323"/>
    </location>
</feature>
<evidence type="ECO:0000313" key="3">
    <source>
        <dbReference type="EMBL" id="KAJ2800092.1"/>
    </source>
</evidence>
<dbReference type="Proteomes" id="UP001140094">
    <property type="component" value="Unassembled WGS sequence"/>
</dbReference>
<keyword evidence="2" id="KW-0812">Transmembrane</keyword>
<comment type="caution">
    <text evidence="3">The sequence shown here is derived from an EMBL/GenBank/DDBJ whole genome shotgun (WGS) entry which is preliminary data.</text>
</comment>
<sequence length="326" mass="32652">MPAEEDSAAVQPPGQTVSGAQDASSSPNDGQKAPSGAPSSRFRMAAMGAMQKSKSPSVNGSSSGESPATDDGQKASSGTPSSRFRTAAIGAMKKSESTGAINSASGESPATDKQAPPAVPLPQPPAANGNNNGNSASNETSSTQLHAQGSQQSSSPGSGSRTPQMQKSKLIYDIARTKMLTQRTLYRLSTETGVIKLRSRPTAKATGGSSGASAITGNASEAGAAAATAAAAGGEAEAGAEGSAYSAPKAVVGWKDQGAIDSGKQAPPAAQPSIYDTLAVYVEMVDQSGMWRNCAGVFGLMFLTYVLTALNFGIFGFAVAATYGGK</sequence>
<feature type="compositionally biased region" description="Low complexity" evidence="1">
    <location>
        <begin position="148"/>
        <end position="160"/>
    </location>
</feature>
<keyword evidence="4" id="KW-1185">Reference proteome</keyword>
<dbReference type="EMBL" id="JANBUO010001050">
    <property type="protein sequence ID" value="KAJ2800092.1"/>
    <property type="molecule type" value="Genomic_DNA"/>
</dbReference>
<evidence type="ECO:0000256" key="1">
    <source>
        <dbReference type="SAM" id="MobiDB-lite"/>
    </source>
</evidence>
<reference evidence="3" key="1">
    <citation type="submission" date="2022-07" db="EMBL/GenBank/DDBJ databases">
        <title>Phylogenomic reconstructions and comparative analyses of Kickxellomycotina fungi.</title>
        <authorList>
            <person name="Reynolds N.K."/>
            <person name="Stajich J.E."/>
            <person name="Barry K."/>
            <person name="Grigoriev I.V."/>
            <person name="Crous P."/>
            <person name="Smith M.E."/>
        </authorList>
    </citation>
    <scope>NUCLEOTIDE SEQUENCE</scope>
    <source>
        <strain evidence="3">NRRL 1565</strain>
    </source>
</reference>
<dbReference type="AlphaFoldDB" id="A0A9W8HZ35"/>
<feature type="region of interest" description="Disordered" evidence="1">
    <location>
        <begin position="1"/>
        <end position="165"/>
    </location>
</feature>
<proteinExistence type="predicted"/>
<evidence type="ECO:0000313" key="4">
    <source>
        <dbReference type="Proteomes" id="UP001140094"/>
    </source>
</evidence>
<gene>
    <name evidence="3" type="ORF">H4R20_004191</name>
</gene>
<organism evidence="3 4">
    <name type="scientific">Coemansia guatemalensis</name>
    <dbReference type="NCBI Taxonomy" id="2761395"/>
    <lineage>
        <taxon>Eukaryota</taxon>
        <taxon>Fungi</taxon>
        <taxon>Fungi incertae sedis</taxon>
        <taxon>Zoopagomycota</taxon>
        <taxon>Kickxellomycotina</taxon>
        <taxon>Kickxellomycetes</taxon>
        <taxon>Kickxellales</taxon>
        <taxon>Kickxellaceae</taxon>
        <taxon>Coemansia</taxon>
    </lineage>
</organism>
<dbReference type="OrthoDB" id="5594499at2759"/>
<feature type="compositionally biased region" description="Polar residues" evidence="1">
    <location>
        <begin position="13"/>
        <end position="29"/>
    </location>
</feature>
<keyword evidence="2" id="KW-1133">Transmembrane helix</keyword>
<name>A0A9W8HZ35_9FUNG</name>
<feature type="compositionally biased region" description="Polar residues" evidence="1">
    <location>
        <begin position="97"/>
        <end position="108"/>
    </location>
</feature>
<feature type="compositionally biased region" description="Low complexity" evidence="1">
    <location>
        <begin position="52"/>
        <end position="67"/>
    </location>
</feature>
<accession>A0A9W8HZ35</accession>